<dbReference type="GeneID" id="94289534"/>
<protein>
    <submittedName>
        <fullName evidence="2">Uncharacterized protein</fullName>
    </submittedName>
</protein>
<evidence type="ECO:0000313" key="3">
    <source>
        <dbReference type="Proteomes" id="UP000674318"/>
    </source>
</evidence>
<dbReference type="OrthoDB" id="257437at2759"/>
<keyword evidence="1" id="KW-0732">Signal</keyword>
<sequence length="204" mass="22333">MFLCCGAGMRARLFAVLLCCLAVELAFATLVRSAEYSSRVMALTCCERVETAWTILWSWSRTCADERARRDATAKAFTNMLAAQSRSSIPALPVQKVCRGTHLTREAIRAFFEHALCASLPLTHTDLVRSAYSSLMEDSPHDEDALTSGVAVACYNVQQVSSLKVVEWEELLSGGSDLADAQSLLCPRPCMWVVDTIAGGAYRL</sequence>
<organism evidence="2 3">
    <name type="scientific">Porcisia hertigi</name>
    <dbReference type="NCBI Taxonomy" id="2761500"/>
    <lineage>
        <taxon>Eukaryota</taxon>
        <taxon>Discoba</taxon>
        <taxon>Euglenozoa</taxon>
        <taxon>Kinetoplastea</taxon>
        <taxon>Metakinetoplastina</taxon>
        <taxon>Trypanosomatida</taxon>
        <taxon>Trypanosomatidae</taxon>
        <taxon>Leishmaniinae</taxon>
        <taxon>Porcisia</taxon>
    </lineage>
</organism>
<evidence type="ECO:0000313" key="2">
    <source>
        <dbReference type="EMBL" id="KAG5500362.1"/>
    </source>
</evidence>
<dbReference type="KEGG" id="phet:94289534"/>
<comment type="caution">
    <text evidence="2">The sequence shown here is derived from an EMBL/GenBank/DDBJ whole genome shotgun (WGS) entry which is preliminary data.</text>
</comment>
<gene>
    <name evidence="2" type="ORF">JKF63_03454</name>
</gene>
<dbReference type="RefSeq" id="XP_067755696.1">
    <property type="nucleotide sequence ID" value="XM_067899457.1"/>
</dbReference>
<name>A0A836L819_9TRYP</name>
<dbReference type="AlphaFoldDB" id="A0A836L819"/>
<evidence type="ECO:0000256" key="1">
    <source>
        <dbReference type="SAM" id="SignalP"/>
    </source>
</evidence>
<proteinExistence type="predicted"/>
<feature type="signal peptide" evidence="1">
    <location>
        <begin position="1"/>
        <end position="28"/>
    </location>
</feature>
<keyword evidence="3" id="KW-1185">Reference proteome</keyword>
<dbReference type="Proteomes" id="UP000674318">
    <property type="component" value="Chromosome 28"/>
</dbReference>
<dbReference type="EMBL" id="JAFJZO010000028">
    <property type="protein sequence ID" value="KAG5500362.1"/>
    <property type="molecule type" value="Genomic_DNA"/>
</dbReference>
<feature type="chain" id="PRO_5033061909" evidence="1">
    <location>
        <begin position="29"/>
        <end position="204"/>
    </location>
</feature>
<reference evidence="2 3" key="1">
    <citation type="submission" date="2021-02" db="EMBL/GenBank/DDBJ databases">
        <title>Porcisia hertigi Genome sequencing and assembly.</title>
        <authorList>
            <person name="Almutairi H."/>
            <person name="Gatherer D."/>
        </authorList>
    </citation>
    <scope>NUCLEOTIDE SEQUENCE [LARGE SCALE GENOMIC DNA]</scope>
    <source>
        <strain evidence="2 3">C119</strain>
    </source>
</reference>
<accession>A0A836L819</accession>